<keyword evidence="9" id="KW-1185">Reference proteome</keyword>
<name>A0A410W733_9CORY</name>
<keyword evidence="3 7" id="KW-0547">Nucleotide-binding</keyword>
<evidence type="ECO:0000256" key="1">
    <source>
        <dbReference type="ARBA" id="ARBA00007381"/>
    </source>
</evidence>
<keyword evidence="6" id="KW-0143">Chaperone</keyword>
<evidence type="ECO:0000313" key="8">
    <source>
        <dbReference type="EMBL" id="QAU51637.1"/>
    </source>
</evidence>
<reference evidence="8 9" key="1">
    <citation type="submission" date="2019-01" db="EMBL/GenBank/DDBJ databases">
        <authorList>
            <person name="Ruckert C."/>
            <person name="Busche T."/>
            <person name="Kalinowski J."/>
        </authorList>
    </citation>
    <scope>NUCLEOTIDE SEQUENCE [LARGE SCALE GENOMIC DNA]</scope>
    <source>
        <strain evidence="8 9">136/3</strain>
    </source>
</reference>
<comment type="similarity">
    <text evidence="1 7">Belongs to the heat shock protein 70 family.</text>
</comment>
<dbReference type="SUPFAM" id="SSF53067">
    <property type="entry name" value="Actin-like ATPase domain"/>
    <property type="match status" value="2"/>
</dbReference>
<dbReference type="PRINTS" id="PR00301">
    <property type="entry name" value="HEATSHOCK70"/>
</dbReference>
<dbReference type="Pfam" id="PF00012">
    <property type="entry name" value="HSP70"/>
    <property type="match status" value="1"/>
</dbReference>
<keyword evidence="4 7" id="KW-0067">ATP-binding</keyword>
<proteinExistence type="inferred from homology"/>
<dbReference type="RefSeq" id="WP_128889199.1">
    <property type="nucleotide sequence ID" value="NZ_BMCX01000004.1"/>
</dbReference>
<dbReference type="Gene3D" id="3.90.640.10">
    <property type="entry name" value="Actin, Chain A, domain 4"/>
    <property type="match status" value="1"/>
</dbReference>
<dbReference type="PANTHER" id="PTHR19375">
    <property type="entry name" value="HEAT SHOCK PROTEIN 70KDA"/>
    <property type="match status" value="1"/>
</dbReference>
<sequence>MAKNVFGIDLGTSNSAIAYLDALGVPKIKENREGDLVTPSVVWFEGETSTVVGKAARDEKLFSPEQVVELVKREMGTDRRWQFHGKEFTAESISSLILRSLVDLVEDGPGKTPVVITVPAYFGAKEREATRNAGEIANVEVLNLVPEPVAAALFYDAQSPLSGKNLLVYDLGGGTFDVTAVRGEGNVFDILATDGDARLGGADWDRMLSDYLLDRFIEETSDEQAEEDDTLRLKLQEQAVACKEALSSAQSYTVRLASDTGSRAKIKVTREEFEQLTAPLLERTELCMERLFQQVEEKEPGFAFDEVILVGGSSRMVAISELVQRATGLKPRIFEPDLAVAKGAAISATISQLQVLAGEGSAEAAVAEFARASGIDAAQLAALSSKKVLNVIPKAIGFKVYDRETGEPFIDHVIAQNTTIPLAQKACRHYLTLEDYQQAVELTLYQQASDIASDNPDLNEVITGSEARLTGIPPLPQGQPIQIEVDVAGDGLITVQGTHLPSGKSMTSNVRIGVMSEAEISKAKESLKGMRVSTGDAS</sequence>
<dbReference type="InterPro" id="IPR029047">
    <property type="entry name" value="HSP70_peptide-bd_sf"/>
</dbReference>
<dbReference type="GO" id="GO:0005524">
    <property type="term" value="F:ATP binding"/>
    <property type="evidence" value="ECO:0007669"/>
    <property type="project" value="UniProtKB-KW"/>
</dbReference>
<dbReference type="Gene3D" id="2.60.34.10">
    <property type="entry name" value="Substrate Binding Domain Of DNAk, Chain A, domain 1"/>
    <property type="match status" value="1"/>
</dbReference>
<evidence type="ECO:0000256" key="7">
    <source>
        <dbReference type="RuleBase" id="RU003322"/>
    </source>
</evidence>
<dbReference type="InterPro" id="IPR013126">
    <property type="entry name" value="Hsp_70_fam"/>
</dbReference>
<dbReference type="AlphaFoldDB" id="A0A410W733"/>
<dbReference type="SUPFAM" id="SSF100920">
    <property type="entry name" value="Heat shock protein 70kD (HSP70), peptide-binding domain"/>
    <property type="match status" value="1"/>
</dbReference>
<evidence type="ECO:0000256" key="3">
    <source>
        <dbReference type="ARBA" id="ARBA00022741"/>
    </source>
</evidence>
<evidence type="ECO:0000256" key="2">
    <source>
        <dbReference type="ARBA" id="ARBA00022553"/>
    </source>
</evidence>
<evidence type="ECO:0000256" key="4">
    <source>
        <dbReference type="ARBA" id="ARBA00022840"/>
    </source>
</evidence>
<protein>
    <submittedName>
        <fullName evidence="8">Chaperone protein DnaK</fullName>
    </submittedName>
</protein>
<dbReference type="KEGG" id="cpeg:CPELA_01690"/>
<gene>
    <name evidence="8" type="primary">dnaK2</name>
    <name evidence="8" type="ORF">CPELA_01690</name>
</gene>
<dbReference type="GO" id="GO:0140662">
    <property type="term" value="F:ATP-dependent protein folding chaperone"/>
    <property type="evidence" value="ECO:0007669"/>
    <property type="project" value="InterPro"/>
</dbReference>
<dbReference type="FunFam" id="3.90.640.10:FF:000003">
    <property type="entry name" value="Molecular chaperone DnaK"/>
    <property type="match status" value="1"/>
</dbReference>
<organism evidence="8 9">
    <name type="scientific">Corynebacterium pelargi</name>
    <dbReference type="NCBI Taxonomy" id="1471400"/>
    <lineage>
        <taxon>Bacteria</taxon>
        <taxon>Bacillati</taxon>
        <taxon>Actinomycetota</taxon>
        <taxon>Actinomycetes</taxon>
        <taxon>Mycobacteriales</taxon>
        <taxon>Corynebacteriaceae</taxon>
        <taxon>Corynebacterium</taxon>
    </lineage>
</organism>
<dbReference type="EMBL" id="CP035299">
    <property type="protein sequence ID" value="QAU51637.1"/>
    <property type="molecule type" value="Genomic_DNA"/>
</dbReference>
<evidence type="ECO:0000313" key="9">
    <source>
        <dbReference type="Proteomes" id="UP000288929"/>
    </source>
</evidence>
<keyword evidence="5" id="KW-0346">Stress response</keyword>
<keyword evidence="2" id="KW-0597">Phosphoprotein</keyword>
<evidence type="ECO:0000256" key="5">
    <source>
        <dbReference type="ARBA" id="ARBA00023016"/>
    </source>
</evidence>
<dbReference type="OrthoDB" id="9766019at2"/>
<dbReference type="PROSITE" id="PS00297">
    <property type="entry name" value="HSP70_1"/>
    <property type="match status" value="1"/>
</dbReference>
<dbReference type="CDD" id="cd24029">
    <property type="entry name" value="ASKHA_NBD_HSP70_DnaK_HscA_HscC"/>
    <property type="match status" value="1"/>
</dbReference>
<dbReference type="Gene3D" id="3.30.420.40">
    <property type="match status" value="2"/>
</dbReference>
<dbReference type="InterPro" id="IPR043129">
    <property type="entry name" value="ATPase_NBD"/>
</dbReference>
<dbReference type="InterPro" id="IPR018181">
    <property type="entry name" value="Heat_shock_70_CS"/>
</dbReference>
<dbReference type="FunFam" id="3.30.420.40:FF:000028">
    <property type="entry name" value="heat shock 70 kDa protein-like"/>
    <property type="match status" value="1"/>
</dbReference>
<accession>A0A410W733</accession>
<evidence type="ECO:0000256" key="6">
    <source>
        <dbReference type="ARBA" id="ARBA00023186"/>
    </source>
</evidence>
<dbReference type="Proteomes" id="UP000288929">
    <property type="component" value="Chromosome"/>
</dbReference>